<dbReference type="RefSeq" id="WP_284208027.1">
    <property type="nucleotide sequence ID" value="NZ_BSSU01000010.1"/>
</dbReference>
<evidence type="ECO:0000313" key="4">
    <source>
        <dbReference type="Proteomes" id="UP001157133"/>
    </source>
</evidence>
<dbReference type="PANTHER" id="PTHR21240:SF28">
    <property type="entry name" value="ISO-OROTATE DECARBOXYLASE (EUROFUNG)"/>
    <property type="match status" value="1"/>
</dbReference>
<dbReference type="InterPro" id="IPR006680">
    <property type="entry name" value="Amidohydro-rel"/>
</dbReference>
<organism evidence="3 4">
    <name type="scientific">Thalassotalea eurytherma</name>
    <dbReference type="NCBI Taxonomy" id="1144278"/>
    <lineage>
        <taxon>Bacteria</taxon>
        <taxon>Pseudomonadati</taxon>
        <taxon>Pseudomonadota</taxon>
        <taxon>Gammaproteobacteria</taxon>
        <taxon>Alteromonadales</taxon>
        <taxon>Colwelliaceae</taxon>
        <taxon>Thalassotalea</taxon>
    </lineage>
</organism>
<comment type="caution">
    <text evidence="3">The sequence shown here is derived from an EMBL/GenBank/DDBJ whole genome shotgun (WGS) entry which is preliminary data.</text>
</comment>
<keyword evidence="4" id="KW-1185">Reference proteome</keyword>
<dbReference type="InterPro" id="IPR032465">
    <property type="entry name" value="ACMSD"/>
</dbReference>
<dbReference type="EMBL" id="BSSU01000010">
    <property type="protein sequence ID" value="GLX82657.1"/>
    <property type="molecule type" value="Genomic_DNA"/>
</dbReference>
<dbReference type="InterPro" id="IPR032466">
    <property type="entry name" value="Metal_Hydrolase"/>
</dbReference>
<evidence type="ECO:0000313" key="3">
    <source>
        <dbReference type="EMBL" id="GLX82657.1"/>
    </source>
</evidence>
<evidence type="ECO:0000259" key="2">
    <source>
        <dbReference type="Pfam" id="PF04909"/>
    </source>
</evidence>
<evidence type="ECO:0000256" key="1">
    <source>
        <dbReference type="ARBA" id="ARBA00023239"/>
    </source>
</evidence>
<feature type="domain" description="Amidohydrolase-related" evidence="2">
    <location>
        <begin position="109"/>
        <end position="309"/>
    </location>
</feature>
<dbReference type="Proteomes" id="UP001157133">
    <property type="component" value="Unassembled WGS sequence"/>
</dbReference>
<dbReference type="Pfam" id="PF04909">
    <property type="entry name" value="Amidohydro_2"/>
    <property type="match status" value="1"/>
</dbReference>
<accession>A0ABQ6H4W3</accession>
<reference evidence="3 4" key="1">
    <citation type="submission" date="2023-03" db="EMBL/GenBank/DDBJ databases">
        <title>Draft genome sequence of Thalassotalea eurytherma JCM 18482T.</title>
        <authorList>
            <person name="Sawabe T."/>
        </authorList>
    </citation>
    <scope>NUCLEOTIDE SEQUENCE [LARGE SCALE GENOMIC DNA]</scope>
    <source>
        <strain evidence="3 4">JCM 18482</strain>
    </source>
</reference>
<name>A0ABQ6H4W3_9GAMM</name>
<dbReference type="PANTHER" id="PTHR21240">
    <property type="entry name" value="2-AMINO-3-CARBOXYLMUCONATE-6-SEMIALDEHYDE DECARBOXYLASE"/>
    <property type="match status" value="1"/>
</dbReference>
<sequence>MLTKTSRFNKINAHGHLLPYPEQVPAFMKKKKYFWIDEQRKFMHQNDWRRPITDKSFFLREKIEWMAKHGIEHEVILNLSQLYCNGINEADTQSILHFQNDFNGQVQTEHGDKFTTGFVVQPAHIDQALKEIERCVTQLNMKLLCLSTHYLTHDGHWVSVADESCEPIWQLANEHGLAIEIHPYDAGKMVNLKDQFWRNHLVWMMAQTADTFLMYSLKGFAIKYPNVRTCFAHGAMLAQANIARVNQGVQGRPDLFPNTFEPNETMQAKNVFFDSLVHDPLTLDMMIKRVGASQIVWGVDDPYPLGEMETVENCYPGVLLDDMQRQGLITQVQQQAMMSTNTCSWITGN</sequence>
<protein>
    <recommendedName>
        <fullName evidence="2">Amidohydrolase-related domain-containing protein</fullName>
    </recommendedName>
</protein>
<keyword evidence="1" id="KW-0456">Lyase</keyword>
<dbReference type="Gene3D" id="3.20.20.140">
    <property type="entry name" value="Metal-dependent hydrolases"/>
    <property type="match status" value="1"/>
</dbReference>
<gene>
    <name evidence="3" type="ORF">theurythT_21090</name>
</gene>
<dbReference type="SUPFAM" id="SSF51556">
    <property type="entry name" value="Metallo-dependent hydrolases"/>
    <property type="match status" value="1"/>
</dbReference>
<proteinExistence type="predicted"/>